<dbReference type="InterPro" id="IPR005135">
    <property type="entry name" value="Endo/exonuclease/phosphatase"/>
</dbReference>
<keyword evidence="3" id="KW-0255">Endonuclease</keyword>
<dbReference type="KEGG" id="nmus:H7A79_1559"/>
<dbReference type="SUPFAM" id="SSF56219">
    <property type="entry name" value="DNase I-like"/>
    <property type="match status" value="1"/>
</dbReference>
<name>A0A7H1M7V3_9NEIS</name>
<feature type="domain" description="Endonuclease/exonuclease/phosphatase" evidence="2">
    <location>
        <begin position="138"/>
        <end position="347"/>
    </location>
</feature>
<keyword evidence="3" id="KW-0540">Nuclease</keyword>
<accession>A0A7H1M7V3</accession>
<sequence length="400" mass="45509">MCEYAIPFAADTCKRPAPEIPILFLVMFMPDFSLAERLLFALLCVPVLATLLPLANLNHWSFRIFDFPRPQIAALSLLCAVSNYALLQHGHWLFVVFEILNVCCFVYQLKEISAYTRLSKPEVLHYQGEDNGRTVSLITANVLTGNRRFELLLEQISRYSPDVVLTLESDGWWERQLAVLEREQGYGYTVKVPLDNLYGMHLYSCLPLRNAQIRHWVAEDIPSIAAEMQLRSGEWIHIYCLHPMPPSPTEADTSTDRDAELLLVGKEIAQNNHSVLVFGDLNDVAWSRTSRLFQKISGLLDPRKGRGLFSTFHAGCPLFRWPLDHIFHSSDFMMSEIKVLPNIGSDHFPVYGKFQFAPAAGAVQEKEAANTEDKRQAREKIAQAQPVKEVVQEKYTDNGR</sequence>
<keyword evidence="1" id="KW-0812">Transmembrane</keyword>
<evidence type="ECO:0000313" key="4">
    <source>
        <dbReference type="Proteomes" id="UP000516412"/>
    </source>
</evidence>
<protein>
    <submittedName>
        <fullName evidence="3">Endonuclease/Exonuclease/phosphatase family protein</fullName>
    </submittedName>
</protein>
<dbReference type="AlphaFoldDB" id="A0A7H1M7V3"/>
<dbReference type="EMBL" id="CP060414">
    <property type="protein sequence ID" value="QNT57718.2"/>
    <property type="molecule type" value="Genomic_DNA"/>
</dbReference>
<dbReference type="Gene3D" id="3.60.10.10">
    <property type="entry name" value="Endonuclease/exonuclease/phosphatase"/>
    <property type="match status" value="1"/>
</dbReference>
<reference evidence="3" key="1">
    <citation type="submission" date="2024-06" db="EMBL/GenBank/DDBJ databases">
        <title>Complete Genome Sequence of mouse commensal type strain Neisseria musculi.</title>
        <authorList>
            <person name="Thapa E."/>
            <person name="Aluvathingal J."/>
            <person name="Nadendla S."/>
            <person name="Mehta A."/>
            <person name="Tettelin H."/>
            <person name="Weyand N.J."/>
        </authorList>
    </citation>
    <scope>NUCLEOTIDE SEQUENCE</scope>
    <source>
        <strain evidence="3">NW831</strain>
    </source>
</reference>
<feature type="transmembrane region" description="Helical" evidence="1">
    <location>
        <begin position="38"/>
        <end position="55"/>
    </location>
</feature>
<keyword evidence="1" id="KW-0472">Membrane</keyword>
<feature type="transmembrane region" description="Helical" evidence="1">
    <location>
        <begin position="67"/>
        <end position="86"/>
    </location>
</feature>
<keyword evidence="4" id="KW-1185">Reference proteome</keyword>
<evidence type="ECO:0000313" key="3">
    <source>
        <dbReference type="EMBL" id="QNT57718.2"/>
    </source>
</evidence>
<dbReference type="RefSeq" id="WP_377057756.1">
    <property type="nucleotide sequence ID" value="NZ_JBHRZW010000073.1"/>
</dbReference>
<keyword evidence="1" id="KW-1133">Transmembrane helix</keyword>
<dbReference type="InterPro" id="IPR036691">
    <property type="entry name" value="Endo/exonu/phosph_ase_sf"/>
</dbReference>
<dbReference type="Proteomes" id="UP000516412">
    <property type="component" value="Chromosome"/>
</dbReference>
<evidence type="ECO:0000256" key="1">
    <source>
        <dbReference type="SAM" id="Phobius"/>
    </source>
</evidence>
<organism evidence="3 4">
    <name type="scientific">Neisseria musculi</name>
    <dbReference type="NCBI Taxonomy" id="1815583"/>
    <lineage>
        <taxon>Bacteria</taxon>
        <taxon>Pseudomonadati</taxon>
        <taxon>Pseudomonadota</taxon>
        <taxon>Betaproteobacteria</taxon>
        <taxon>Neisseriales</taxon>
        <taxon>Neisseriaceae</taxon>
        <taxon>Neisseria</taxon>
    </lineage>
</organism>
<evidence type="ECO:0000259" key="2">
    <source>
        <dbReference type="Pfam" id="PF03372"/>
    </source>
</evidence>
<gene>
    <name evidence="3" type="ORF">H7A79_1559</name>
</gene>
<dbReference type="Pfam" id="PF03372">
    <property type="entry name" value="Exo_endo_phos"/>
    <property type="match status" value="1"/>
</dbReference>
<proteinExistence type="predicted"/>
<keyword evidence="3" id="KW-0378">Hydrolase</keyword>
<dbReference type="GO" id="GO:0004519">
    <property type="term" value="F:endonuclease activity"/>
    <property type="evidence" value="ECO:0007669"/>
    <property type="project" value="UniProtKB-KW"/>
</dbReference>